<dbReference type="Pfam" id="PF03840">
    <property type="entry name" value="SecG"/>
    <property type="match status" value="1"/>
</dbReference>
<evidence type="ECO:0000313" key="13">
    <source>
        <dbReference type="Proteomes" id="UP000321721"/>
    </source>
</evidence>
<keyword evidence="8 10" id="KW-0811">Translocation</keyword>
<dbReference type="Proteomes" id="UP000321721">
    <property type="component" value="Unassembled WGS sequence"/>
</dbReference>
<evidence type="ECO:0000256" key="4">
    <source>
        <dbReference type="ARBA" id="ARBA00022475"/>
    </source>
</evidence>
<reference evidence="12 13" key="1">
    <citation type="submission" date="2019-08" db="EMBL/GenBank/DDBJ databases">
        <title>Genome of Vicingus serpentipes NCIMB 15042.</title>
        <authorList>
            <person name="Bowman J.P."/>
        </authorList>
    </citation>
    <scope>NUCLEOTIDE SEQUENCE [LARGE SCALE GENOMIC DNA]</scope>
    <source>
        <strain evidence="12 13">NCIMB 15042</strain>
    </source>
</reference>
<evidence type="ECO:0000256" key="11">
    <source>
        <dbReference type="SAM" id="MobiDB-lite"/>
    </source>
</evidence>
<comment type="caution">
    <text evidence="10">Lacks conserved residue(s) required for the propagation of feature annotation.</text>
</comment>
<dbReference type="InterPro" id="IPR004692">
    <property type="entry name" value="SecG"/>
</dbReference>
<accession>A0A5C6RR90</accession>
<feature type="transmembrane region" description="Helical" evidence="10">
    <location>
        <begin position="52"/>
        <end position="70"/>
    </location>
</feature>
<keyword evidence="5 10" id="KW-0812">Transmembrane</keyword>
<evidence type="ECO:0000256" key="3">
    <source>
        <dbReference type="ARBA" id="ARBA00022448"/>
    </source>
</evidence>
<dbReference type="GO" id="GO:0043952">
    <property type="term" value="P:protein transport by the Sec complex"/>
    <property type="evidence" value="ECO:0007669"/>
    <property type="project" value="TreeGrafter"/>
</dbReference>
<dbReference type="EMBL" id="VOOS01000006">
    <property type="protein sequence ID" value="TXB63902.1"/>
    <property type="molecule type" value="Genomic_DNA"/>
</dbReference>
<evidence type="ECO:0000256" key="1">
    <source>
        <dbReference type="ARBA" id="ARBA00004651"/>
    </source>
</evidence>
<dbReference type="GO" id="GO:0005886">
    <property type="term" value="C:plasma membrane"/>
    <property type="evidence" value="ECO:0007669"/>
    <property type="project" value="UniProtKB-SubCell"/>
</dbReference>
<comment type="caution">
    <text evidence="12">The sequence shown here is derived from an EMBL/GenBank/DDBJ whole genome shotgun (WGS) entry which is preliminary data.</text>
</comment>
<keyword evidence="7 10" id="KW-1133">Transmembrane helix</keyword>
<evidence type="ECO:0000256" key="6">
    <source>
        <dbReference type="ARBA" id="ARBA00022927"/>
    </source>
</evidence>
<keyword evidence="6 10" id="KW-0653">Protein transport</keyword>
<comment type="similarity">
    <text evidence="2 10">Belongs to the SecG family.</text>
</comment>
<evidence type="ECO:0000313" key="12">
    <source>
        <dbReference type="EMBL" id="TXB63902.1"/>
    </source>
</evidence>
<sequence>MFTLITVLVIIVCVLLLLIVLIQNPKGGLDSAFSTNNQVMGVRKTADFLEKATWTLGIALVVLSIASAAVNPARTVDTETGSQSIIQEQIDEKALPAQNVPQNINGAPLPAEQQPASSEEDATEE</sequence>
<dbReference type="OrthoDB" id="1122493at2"/>
<dbReference type="AlphaFoldDB" id="A0A5C6RR90"/>
<evidence type="ECO:0000256" key="10">
    <source>
        <dbReference type="RuleBase" id="RU365087"/>
    </source>
</evidence>
<evidence type="ECO:0000256" key="7">
    <source>
        <dbReference type="ARBA" id="ARBA00022989"/>
    </source>
</evidence>
<comment type="function">
    <text evidence="10">Involved in protein export. Participates in an early event of protein translocation.</text>
</comment>
<gene>
    <name evidence="12" type="primary">secG</name>
    <name evidence="12" type="ORF">FRY74_11645</name>
</gene>
<keyword evidence="4 10" id="KW-1003">Cell membrane</keyword>
<evidence type="ECO:0000256" key="8">
    <source>
        <dbReference type="ARBA" id="ARBA00023010"/>
    </source>
</evidence>
<keyword evidence="9 10" id="KW-0472">Membrane</keyword>
<dbReference type="GO" id="GO:0009306">
    <property type="term" value="P:protein secretion"/>
    <property type="evidence" value="ECO:0007669"/>
    <property type="project" value="UniProtKB-UniRule"/>
</dbReference>
<name>A0A5C6RR90_9FLAO</name>
<comment type="subcellular location">
    <subcellularLocation>
        <location evidence="1 10">Cell membrane</location>
        <topology evidence="1 10">Multi-pass membrane protein</topology>
    </subcellularLocation>
</comment>
<protein>
    <recommendedName>
        <fullName evidence="10">Protein-export membrane protein SecG</fullName>
    </recommendedName>
</protein>
<organism evidence="12 13">
    <name type="scientific">Vicingus serpentipes</name>
    <dbReference type="NCBI Taxonomy" id="1926625"/>
    <lineage>
        <taxon>Bacteria</taxon>
        <taxon>Pseudomonadati</taxon>
        <taxon>Bacteroidota</taxon>
        <taxon>Flavobacteriia</taxon>
        <taxon>Flavobacteriales</taxon>
        <taxon>Vicingaceae</taxon>
        <taxon>Vicingus</taxon>
    </lineage>
</organism>
<dbReference type="GO" id="GO:0065002">
    <property type="term" value="P:intracellular protein transmembrane transport"/>
    <property type="evidence" value="ECO:0007669"/>
    <property type="project" value="TreeGrafter"/>
</dbReference>
<dbReference type="NCBIfam" id="TIGR00810">
    <property type="entry name" value="secG"/>
    <property type="match status" value="1"/>
</dbReference>
<dbReference type="GO" id="GO:0015450">
    <property type="term" value="F:protein-transporting ATPase activity"/>
    <property type="evidence" value="ECO:0007669"/>
    <property type="project" value="UniProtKB-UniRule"/>
</dbReference>
<keyword evidence="13" id="KW-1185">Reference proteome</keyword>
<dbReference type="RefSeq" id="WP_147101811.1">
    <property type="nucleotide sequence ID" value="NZ_VOOS01000006.1"/>
</dbReference>
<feature type="region of interest" description="Disordered" evidence="11">
    <location>
        <begin position="95"/>
        <end position="125"/>
    </location>
</feature>
<dbReference type="PANTHER" id="PTHR34182">
    <property type="entry name" value="PROTEIN-EXPORT MEMBRANE PROTEIN SECG"/>
    <property type="match status" value="1"/>
</dbReference>
<proteinExistence type="inferred from homology"/>
<evidence type="ECO:0000256" key="9">
    <source>
        <dbReference type="ARBA" id="ARBA00023136"/>
    </source>
</evidence>
<keyword evidence="3 10" id="KW-0813">Transport</keyword>
<evidence type="ECO:0000256" key="5">
    <source>
        <dbReference type="ARBA" id="ARBA00022692"/>
    </source>
</evidence>
<dbReference type="PANTHER" id="PTHR34182:SF1">
    <property type="entry name" value="PROTEIN-EXPORT MEMBRANE PROTEIN SECG"/>
    <property type="match status" value="1"/>
</dbReference>
<evidence type="ECO:0000256" key="2">
    <source>
        <dbReference type="ARBA" id="ARBA00008445"/>
    </source>
</evidence>